<dbReference type="Proteomes" id="UP001186944">
    <property type="component" value="Unassembled WGS sequence"/>
</dbReference>
<evidence type="ECO:0000313" key="3">
    <source>
        <dbReference type="Proteomes" id="UP001186944"/>
    </source>
</evidence>
<dbReference type="EMBL" id="VSWD01000001">
    <property type="protein sequence ID" value="KAK3108862.1"/>
    <property type="molecule type" value="Genomic_DNA"/>
</dbReference>
<feature type="domain" description="Helix-turn-helix" evidence="1">
    <location>
        <begin position="411"/>
        <end position="470"/>
    </location>
</feature>
<organism evidence="2 3">
    <name type="scientific">Pinctada imbricata</name>
    <name type="common">Atlantic pearl-oyster</name>
    <name type="synonym">Pinctada martensii</name>
    <dbReference type="NCBI Taxonomy" id="66713"/>
    <lineage>
        <taxon>Eukaryota</taxon>
        <taxon>Metazoa</taxon>
        <taxon>Spiralia</taxon>
        <taxon>Lophotrochozoa</taxon>
        <taxon>Mollusca</taxon>
        <taxon>Bivalvia</taxon>
        <taxon>Autobranchia</taxon>
        <taxon>Pteriomorphia</taxon>
        <taxon>Pterioida</taxon>
        <taxon>Pterioidea</taxon>
        <taxon>Pteriidae</taxon>
        <taxon>Pinctada</taxon>
    </lineage>
</organism>
<evidence type="ECO:0000259" key="1">
    <source>
        <dbReference type="Pfam" id="PF26215"/>
    </source>
</evidence>
<dbReference type="PANTHER" id="PTHR21301:SF10">
    <property type="entry name" value="REVERSE TRANSCRIPTASE DOMAIN-CONTAINING PROTEIN"/>
    <property type="match status" value="1"/>
</dbReference>
<dbReference type="InterPro" id="IPR058912">
    <property type="entry name" value="HTH_animal"/>
</dbReference>
<keyword evidence="3" id="KW-1185">Reference proteome</keyword>
<proteinExistence type="predicted"/>
<protein>
    <recommendedName>
        <fullName evidence="1">Helix-turn-helix domain-containing protein</fullName>
    </recommendedName>
</protein>
<dbReference type="Pfam" id="PF26215">
    <property type="entry name" value="HTH_animal"/>
    <property type="match status" value="1"/>
</dbReference>
<accession>A0AA88YNW5</accession>
<evidence type="ECO:0000313" key="2">
    <source>
        <dbReference type="EMBL" id="KAK3108862.1"/>
    </source>
</evidence>
<sequence length="553" mass="64135">MFENKDKPVIHPFRTNTGFKPGPTCNALENYIHKTKLELSSIPLKERQENLSISERNALASLKNNPDIVIKKADKSNTVVVMDKCKYIKEGLRQLQSKHYIEVERPNLMNIQNVIQEKLTEMHSNGYLDKETFRFLNDSKNIPRCGQLYLLPKIHKIKGTVLNALNDGLCSLKDLPPGRPIISQCATPTYKIGAYCDHFLLPIVKKQLTYIKDTTDFIVKLESLRPPPEVLFVTYDITSMYTNMEFDELITAVKEAYQNADKPVADIPYPKVSDFVFLIKTILENNYFEFNGKYYKQTIGCAMGSTVSPEVSDIRMYQITHMIMNQFEHANKVLFHGRYRDDGFMIFNGTRDEILKFFEIGNSCHRYLKFTYEISGETANFLDTTVYKGRLFQTEGKLDIKSYIKPTNNFQYLQRNSAHCQSVFKGFIKGECIRHLRNTNDKQILEIILDDFRMHLLNRGYSETEINPIITETKLLARSKALEKQRNKRAIPTPLVMVTKYNPCVKGLKRRLLKYWKDLKSDSDCNQIFDSEPMVAYSKHKNIGDLIIRARLQ</sequence>
<comment type="caution">
    <text evidence="2">The sequence shown here is derived from an EMBL/GenBank/DDBJ whole genome shotgun (WGS) entry which is preliminary data.</text>
</comment>
<gene>
    <name evidence="2" type="ORF">FSP39_017511</name>
</gene>
<dbReference type="AlphaFoldDB" id="A0AA88YNW5"/>
<dbReference type="PANTHER" id="PTHR21301">
    <property type="entry name" value="REVERSE TRANSCRIPTASE"/>
    <property type="match status" value="1"/>
</dbReference>
<name>A0AA88YNW5_PINIB</name>
<reference evidence="2" key="1">
    <citation type="submission" date="2019-08" db="EMBL/GenBank/DDBJ databases">
        <title>The improved chromosome-level genome for the pearl oyster Pinctada fucata martensii using PacBio sequencing and Hi-C.</title>
        <authorList>
            <person name="Zheng Z."/>
        </authorList>
    </citation>
    <scope>NUCLEOTIDE SEQUENCE</scope>
    <source>
        <strain evidence="2">ZZ-2019</strain>
        <tissue evidence="2">Adductor muscle</tissue>
    </source>
</reference>